<name>A0A6A5G625_CAERE</name>
<keyword evidence="1" id="KW-0812">Transmembrane</keyword>
<gene>
    <name evidence="2" type="ORF">GCK72_016800</name>
</gene>
<evidence type="ECO:0000313" key="2">
    <source>
        <dbReference type="EMBL" id="KAF1750253.1"/>
    </source>
</evidence>
<evidence type="ECO:0000313" key="3">
    <source>
        <dbReference type="Proteomes" id="UP000483820"/>
    </source>
</evidence>
<dbReference type="CTD" id="78776408"/>
<sequence length="730" mass="83641">MRLGVSSTPTKGTRTKFAKSEILLREVYARVFIGTTPDQWLVFCSMRLGVSSTPTKGTRTKFAKSEILLREVYARVFIGTTPDQWLVYCSMRLGVSSTPTKGTRTKFAKSEILLREVYARVFIGTTPDQWLVFCSMRLGVSSTPTKGTRTKFAKSEILLREVYARVFIGTTPDQWLVFCSMRLGVSSTRTKDTRTEFAKSEILLREVYARVFIGTTPDQWLVFCSMRLGVSSTRTKGTRTKFAKSEILLREVYARVFIGTTPDQWLVFCSMRLGVSSTPTKGTRTKFAKNDSGSVACLLFHAFRSKFYAHKRYANRVRKVGDPLTGGLRTRVHRNDSGSVASLLFHAFRSKFYAHKRYANQVRKVGDPLTGGLRTRVHRNDSGSVACLLFHAFRSKFYAHKRYANRVRKVGDPLTGGLRTRVHRNYSGSVACLLFHAFRNLTLETGKPWICLMMQTKTIATEMDTDYLPDPSSPFQLFLAASRSEDPSFSLKNLKDSMRRRQQYGEVTVGKIQEHMHMEQWVEMEKRNAETELRWYKSAHDCSMSTKIAYLSACIIFGAISCQLAYNLYIGPELSDELGAVLFFIIYLPLFANLFSTMKAPIQGFDPLYNRYCNSMNVSQLEQRQLELIDRYLNEVLPMKAEIPATRYRHDVLAMIIAGEWIFYASFRFCYSIFHLSYNWSNEKIRRFDIIDAGISGVVFLSLSGWLIDFLNSWHFAKQTKMKLKTFIDC</sequence>
<feature type="transmembrane region" description="Helical" evidence="1">
    <location>
        <begin position="652"/>
        <end position="674"/>
    </location>
</feature>
<dbReference type="RefSeq" id="XP_053580612.1">
    <property type="nucleotide sequence ID" value="XM_053731699.1"/>
</dbReference>
<feature type="transmembrane region" description="Helical" evidence="1">
    <location>
        <begin position="694"/>
        <end position="717"/>
    </location>
</feature>
<dbReference type="GeneID" id="78776408"/>
<dbReference type="Proteomes" id="UP000483820">
    <property type="component" value="Chromosome V"/>
</dbReference>
<keyword evidence="1" id="KW-0472">Membrane</keyword>
<evidence type="ECO:0000256" key="1">
    <source>
        <dbReference type="SAM" id="Phobius"/>
    </source>
</evidence>
<accession>A0A6A5G625</accession>
<keyword evidence="1" id="KW-1133">Transmembrane helix</keyword>
<dbReference type="EMBL" id="WUAV01000005">
    <property type="protein sequence ID" value="KAF1750253.1"/>
    <property type="molecule type" value="Genomic_DNA"/>
</dbReference>
<reference evidence="2 3" key="1">
    <citation type="submission" date="2019-12" db="EMBL/GenBank/DDBJ databases">
        <title>Chromosome-level assembly of the Caenorhabditis remanei genome.</title>
        <authorList>
            <person name="Teterina A.A."/>
            <person name="Willis J.H."/>
            <person name="Phillips P.C."/>
        </authorList>
    </citation>
    <scope>NUCLEOTIDE SEQUENCE [LARGE SCALE GENOMIC DNA]</scope>
    <source>
        <strain evidence="2 3">PX506</strain>
        <tissue evidence="2">Whole organism</tissue>
    </source>
</reference>
<dbReference type="KEGG" id="crq:GCK72_016800"/>
<comment type="caution">
    <text evidence="2">The sequence shown here is derived from an EMBL/GenBank/DDBJ whole genome shotgun (WGS) entry which is preliminary data.</text>
</comment>
<organism evidence="2 3">
    <name type="scientific">Caenorhabditis remanei</name>
    <name type="common">Caenorhabditis vulgaris</name>
    <dbReference type="NCBI Taxonomy" id="31234"/>
    <lineage>
        <taxon>Eukaryota</taxon>
        <taxon>Metazoa</taxon>
        <taxon>Ecdysozoa</taxon>
        <taxon>Nematoda</taxon>
        <taxon>Chromadorea</taxon>
        <taxon>Rhabditida</taxon>
        <taxon>Rhabditina</taxon>
        <taxon>Rhabditomorpha</taxon>
        <taxon>Rhabditoidea</taxon>
        <taxon>Rhabditidae</taxon>
        <taxon>Peloderinae</taxon>
        <taxon>Caenorhabditis</taxon>
    </lineage>
</organism>
<dbReference type="AlphaFoldDB" id="A0A6A5G625"/>
<feature type="transmembrane region" description="Helical" evidence="1">
    <location>
        <begin position="578"/>
        <end position="595"/>
    </location>
</feature>
<proteinExistence type="predicted"/>
<feature type="transmembrane region" description="Helical" evidence="1">
    <location>
        <begin position="548"/>
        <end position="566"/>
    </location>
</feature>
<protein>
    <submittedName>
        <fullName evidence="2">Uncharacterized protein</fullName>
    </submittedName>
</protein>